<dbReference type="PROSITE" id="PS50995">
    <property type="entry name" value="HTH_MARR_2"/>
    <property type="match status" value="1"/>
</dbReference>
<evidence type="ECO:0000259" key="2">
    <source>
        <dbReference type="PROSITE" id="PS50995"/>
    </source>
</evidence>
<dbReference type="SUPFAM" id="SSF46785">
    <property type="entry name" value="Winged helix' DNA-binding domain"/>
    <property type="match status" value="1"/>
</dbReference>
<dbReference type="InterPro" id="IPR036388">
    <property type="entry name" value="WH-like_DNA-bd_sf"/>
</dbReference>
<dbReference type="Gene3D" id="1.10.10.10">
    <property type="entry name" value="Winged helix-like DNA-binding domain superfamily/Winged helix DNA-binding domain"/>
    <property type="match status" value="1"/>
</dbReference>
<evidence type="ECO:0000313" key="4">
    <source>
        <dbReference type="Proteomes" id="UP001500037"/>
    </source>
</evidence>
<proteinExistence type="predicted"/>
<evidence type="ECO:0000256" key="1">
    <source>
        <dbReference type="SAM" id="MobiDB-lite"/>
    </source>
</evidence>
<feature type="domain" description="HTH marR-type" evidence="2">
    <location>
        <begin position="29"/>
        <end position="161"/>
    </location>
</feature>
<dbReference type="PANTHER" id="PTHR33164">
    <property type="entry name" value="TRANSCRIPTIONAL REGULATOR, MARR FAMILY"/>
    <property type="match status" value="1"/>
</dbReference>
<organism evidence="3 4">
    <name type="scientific">Kitasatospora nipponensis</name>
    <dbReference type="NCBI Taxonomy" id="258049"/>
    <lineage>
        <taxon>Bacteria</taxon>
        <taxon>Bacillati</taxon>
        <taxon>Actinomycetota</taxon>
        <taxon>Actinomycetes</taxon>
        <taxon>Kitasatosporales</taxon>
        <taxon>Streptomycetaceae</taxon>
        <taxon>Kitasatospora</taxon>
    </lineage>
</organism>
<accession>A0ABP4GI57</accession>
<comment type="caution">
    <text evidence="3">The sequence shown here is derived from an EMBL/GenBank/DDBJ whole genome shotgun (WGS) entry which is preliminary data.</text>
</comment>
<dbReference type="InterPro" id="IPR036390">
    <property type="entry name" value="WH_DNA-bd_sf"/>
</dbReference>
<reference evidence="4" key="1">
    <citation type="journal article" date="2019" name="Int. J. Syst. Evol. Microbiol.">
        <title>The Global Catalogue of Microorganisms (GCM) 10K type strain sequencing project: providing services to taxonomists for standard genome sequencing and annotation.</title>
        <authorList>
            <consortium name="The Broad Institute Genomics Platform"/>
            <consortium name="The Broad Institute Genome Sequencing Center for Infectious Disease"/>
            <person name="Wu L."/>
            <person name="Ma J."/>
        </authorList>
    </citation>
    <scope>NUCLEOTIDE SEQUENCE [LARGE SCALE GENOMIC DNA]</scope>
    <source>
        <strain evidence="4">JCM 13004</strain>
    </source>
</reference>
<dbReference type="PANTHER" id="PTHR33164:SF89">
    <property type="entry name" value="MARR FAMILY REGULATORY PROTEIN"/>
    <property type="match status" value="1"/>
</dbReference>
<dbReference type="InterPro" id="IPR039422">
    <property type="entry name" value="MarR/SlyA-like"/>
</dbReference>
<dbReference type="Proteomes" id="UP001500037">
    <property type="component" value="Unassembled WGS sequence"/>
</dbReference>
<protein>
    <recommendedName>
        <fullName evidence="2">HTH marR-type domain-containing protein</fullName>
    </recommendedName>
</protein>
<gene>
    <name evidence="3" type="ORF">GCM10009665_15590</name>
</gene>
<feature type="region of interest" description="Disordered" evidence="1">
    <location>
        <begin position="166"/>
        <end position="186"/>
    </location>
</feature>
<feature type="region of interest" description="Disordered" evidence="1">
    <location>
        <begin position="1"/>
        <end position="24"/>
    </location>
</feature>
<dbReference type="SMART" id="SM00347">
    <property type="entry name" value="HTH_MARR"/>
    <property type="match status" value="1"/>
</dbReference>
<evidence type="ECO:0000313" key="3">
    <source>
        <dbReference type="EMBL" id="GAA1225988.1"/>
    </source>
</evidence>
<dbReference type="InterPro" id="IPR000835">
    <property type="entry name" value="HTH_MarR-typ"/>
</dbReference>
<dbReference type="RefSeq" id="WP_344440496.1">
    <property type="nucleotide sequence ID" value="NZ_BAAALF010000017.1"/>
</dbReference>
<name>A0ABP4GI57_9ACTN</name>
<dbReference type="Pfam" id="PF12802">
    <property type="entry name" value="MarR_2"/>
    <property type="match status" value="1"/>
</dbReference>
<dbReference type="EMBL" id="BAAALF010000017">
    <property type="protein sequence ID" value="GAA1225988.1"/>
    <property type="molecule type" value="Genomic_DNA"/>
</dbReference>
<sequence>MSSEQQGRAGDSREGGSGDGSGVEAIPPRGGAAFLLAQIGAHAAGRFGERVAGLGLSPADVGLLRMIATRPGRSQRALATDLGVVPSRVVALIDHLDGKGLVERRRGVEDRRHHELHLSPEGYRILGEVRQVATEHESDICAGLDEAQRAELISLLELVATRQGLTPGVHPGYREPAKRGRPASGG</sequence>
<keyword evidence="4" id="KW-1185">Reference proteome</keyword>